<evidence type="ECO:0000313" key="4">
    <source>
        <dbReference type="Proteomes" id="UP001057375"/>
    </source>
</evidence>
<dbReference type="Proteomes" id="UP001057375">
    <property type="component" value="Unassembled WGS sequence"/>
</dbReference>
<feature type="domain" description="Ubiquitin-like" evidence="2">
    <location>
        <begin position="1"/>
        <end position="74"/>
    </location>
</feature>
<protein>
    <recommendedName>
        <fullName evidence="2">Ubiquitin-like domain-containing protein</fullName>
    </recommendedName>
</protein>
<keyword evidence="4" id="KW-1185">Reference proteome</keyword>
<organism evidence="3 4">
    <name type="scientific">Aduncisulcus paluster</name>
    <dbReference type="NCBI Taxonomy" id="2918883"/>
    <lineage>
        <taxon>Eukaryota</taxon>
        <taxon>Metamonada</taxon>
        <taxon>Carpediemonas-like organisms</taxon>
        <taxon>Aduncisulcus</taxon>
    </lineage>
</organism>
<gene>
    <name evidence="3" type="ORF">ADUPG1_008436</name>
</gene>
<evidence type="ECO:0000313" key="3">
    <source>
        <dbReference type="EMBL" id="GKT35239.1"/>
    </source>
</evidence>
<name>A0ABQ5KRZ6_9EUKA</name>
<dbReference type="InterPro" id="IPR000626">
    <property type="entry name" value="Ubiquitin-like_dom"/>
</dbReference>
<keyword evidence="1" id="KW-1133">Transmembrane helix</keyword>
<evidence type="ECO:0000259" key="2">
    <source>
        <dbReference type="PROSITE" id="PS50053"/>
    </source>
</evidence>
<comment type="caution">
    <text evidence="3">The sequence shown here is derived from an EMBL/GenBank/DDBJ whole genome shotgun (WGS) entry which is preliminary data.</text>
</comment>
<dbReference type="EMBL" id="BQXS01010950">
    <property type="protein sequence ID" value="GKT35239.1"/>
    <property type="molecule type" value="Genomic_DNA"/>
</dbReference>
<dbReference type="CDD" id="cd17039">
    <property type="entry name" value="Ubl_ubiquitin_like"/>
    <property type="match status" value="1"/>
</dbReference>
<dbReference type="Pfam" id="PF00240">
    <property type="entry name" value="ubiquitin"/>
    <property type="match status" value="1"/>
</dbReference>
<feature type="transmembrane region" description="Helical" evidence="1">
    <location>
        <begin position="246"/>
        <end position="269"/>
    </location>
</feature>
<keyword evidence="1" id="KW-0812">Transmembrane</keyword>
<keyword evidence="1" id="KW-0472">Membrane</keyword>
<dbReference type="InterPro" id="IPR029071">
    <property type="entry name" value="Ubiquitin-like_domsf"/>
</dbReference>
<sequence>MKLRLSFSTGGDYEVVDVADDTAPRDLQEFISENFGIRDRLIRIIFQGQILSGHTPLQSSGVSDGSVLIIGVSQDIHDDSEESSEEEEVRGLEALLDAGIPPEEVLTHRCNLILRTCSISANELNHASRALRIFATNVGLGDDIESCAVILHQLYRDECDHSRTDSSVVLGDSGHQDILYFPHLSPSGRPLDHSIIELEDRWLNGDENLNLPGLQRAPGQDPMYGLMGLMGDQQDMDQFMPVWKMLAWIAVGMFFTFVTGPLMFFLAFASGIPTMFRLGVLAGLFTNFILGICVNVGTKF</sequence>
<dbReference type="PROSITE" id="PS50053">
    <property type="entry name" value="UBIQUITIN_2"/>
    <property type="match status" value="1"/>
</dbReference>
<evidence type="ECO:0000256" key="1">
    <source>
        <dbReference type="SAM" id="Phobius"/>
    </source>
</evidence>
<dbReference type="SUPFAM" id="SSF54236">
    <property type="entry name" value="Ubiquitin-like"/>
    <property type="match status" value="1"/>
</dbReference>
<accession>A0ABQ5KRZ6</accession>
<dbReference type="Gene3D" id="3.10.20.90">
    <property type="entry name" value="Phosphatidylinositol 3-kinase Catalytic Subunit, Chain A, domain 1"/>
    <property type="match status" value="1"/>
</dbReference>
<feature type="transmembrane region" description="Helical" evidence="1">
    <location>
        <begin position="275"/>
        <end position="297"/>
    </location>
</feature>
<proteinExistence type="predicted"/>
<reference evidence="3" key="1">
    <citation type="submission" date="2022-03" db="EMBL/GenBank/DDBJ databases">
        <title>Draft genome sequence of Aduncisulcus paluster, a free-living microaerophilic Fornicata.</title>
        <authorList>
            <person name="Yuyama I."/>
            <person name="Kume K."/>
            <person name="Tamura T."/>
            <person name="Inagaki Y."/>
            <person name="Hashimoto T."/>
        </authorList>
    </citation>
    <scope>NUCLEOTIDE SEQUENCE</scope>
    <source>
        <strain evidence="3">NY0171</strain>
    </source>
</reference>